<dbReference type="PROSITE" id="PS50198">
    <property type="entry name" value="PPIC_PPIASE_2"/>
    <property type="match status" value="1"/>
</dbReference>
<dbReference type="EMBL" id="VBPA01000325">
    <property type="protein sequence ID" value="TMQ69218.1"/>
    <property type="molecule type" value="Genomic_DNA"/>
</dbReference>
<protein>
    <recommendedName>
        <fullName evidence="2">PpiC domain-containing protein</fullName>
    </recommendedName>
</protein>
<dbReference type="Gene3D" id="3.10.50.40">
    <property type="match status" value="1"/>
</dbReference>
<evidence type="ECO:0000256" key="1">
    <source>
        <dbReference type="PROSITE-ProRule" id="PRU00278"/>
    </source>
</evidence>
<comment type="caution">
    <text evidence="3">The sequence shown here is derived from an EMBL/GenBank/DDBJ whole genome shotgun (WGS) entry which is preliminary data.</text>
</comment>
<dbReference type="SUPFAM" id="SSF54534">
    <property type="entry name" value="FKBP-like"/>
    <property type="match status" value="1"/>
</dbReference>
<dbReference type="Proteomes" id="UP000319836">
    <property type="component" value="Unassembled WGS sequence"/>
</dbReference>
<dbReference type="PANTHER" id="PTHR47245:SF2">
    <property type="entry name" value="PEPTIDYL-PROLYL CIS-TRANS ISOMERASE HP_0175-RELATED"/>
    <property type="match status" value="1"/>
</dbReference>
<proteinExistence type="predicted"/>
<evidence type="ECO:0000259" key="2">
    <source>
        <dbReference type="PROSITE" id="PS50198"/>
    </source>
</evidence>
<dbReference type="InterPro" id="IPR000297">
    <property type="entry name" value="PPIase_PpiC"/>
</dbReference>
<gene>
    <name evidence="3" type="ORF">E6K80_12425</name>
</gene>
<keyword evidence="1" id="KW-0697">Rotamase</keyword>
<dbReference type="GO" id="GO:0003755">
    <property type="term" value="F:peptidyl-prolyl cis-trans isomerase activity"/>
    <property type="evidence" value="ECO:0007669"/>
    <property type="project" value="UniProtKB-KW"/>
</dbReference>
<organism evidence="3 4">
    <name type="scientific">Eiseniibacteriota bacterium</name>
    <dbReference type="NCBI Taxonomy" id="2212470"/>
    <lineage>
        <taxon>Bacteria</taxon>
        <taxon>Candidatus Eiseniibacteriota</taxon>
    </lineage>
</organism>
<dbReference type="InterPro" id="IPR046357">
    <property type="entry name" value="PPIase_dom_sf"/>
</dbReference>
<keyword evidence="1" id="KW-0413">Isomerase</keyword>
<dbReference type="AlphaFoldDB" id="A0A538U032"/>
<reference evidence="3 4" key="1">
    <citation type="journal article" date="2019" name="Nat. Microbiol.">
        <title>Mediterranean grassland soil C-N compound turnover is dependent on rainfall and depth, and is mediated by genomically divergent microorganisms.</title>
        <authorList>
            <person name="Diamond S."/>
            <person name="Andeer P.F."/>
            <person name="Li Z."/>
            <person name="Crits-Christoph A."/>
            <person name="Burstein D."/>
            <person name="Anantharaman K."/>
            <person name="Lane K.R."/>
            <person name="Thomas B.C."/>
            <person name="Pan C."/>
            <person name="Northen T.R."/>
            <person name="Banfield J.F."/>
        </authorList>
    </citation>
    <scope>NUCLEOTIDE SEQUENCE [LARGE SCALE GENOMIC DNA]</scope>
    <source>
        <strain evidence="3">WS_10</strain>
    </source>
</reference>
<feature type="domain" description="PpiC" evidence="2">
    <location>
        <begin position="189"/>
        <end position="291"/>
    </location>
</feature>
<name>A0A538U032_UNCEI</name>
<dbReference type="InterPro" id="IPR050245">
    <property type="entry name" value="PrsA_foldase"/>
</dbReference>
<sequence>MPPLSDSARALARARIMDDERRRRVTETMEKIAAALRGKGDVRAAAKAAGASAETLTVYSDPVPDSLWQRSFLDTLLSSAVAARGRVQGPRSFGAHWALWRVDRADTSFVPPYEVARARADAAFSQERAQEQETKARAYYEQHHSEFKTPIKYGLDHISVLVTPPDSVHVTQPELRRYYEAHRENFRQEEQVKARHILFMAGPGGAENEQRARKSADSLLAEIRAKRGDFAELASRFSQEPGAAESGGDLGWFGRHRMVKEFEDAAFALEPGEISPVVKTMFGYHIIKVEDRRPAGIRSFEDAQGDVRSQYVLAHTDTLALRTAESLRHRLALGANAKTLGAAHGGLDSATPVAATETVPSLGFVSGLSQDLPAFKLGAWAPKAYRVGNHYVLFRLRQKVAPRPAEFDEAKAQAVEAVRDQKRRATFDHKVESMRKALAAGAALDSLALPYGGLKDSGPIVRSVVFLPFIGPEPRVVQAAFTTRPGDNSDTLHTASGVVWLHVEEKKAGDPSTFAASSMQIEGELMKKRYDAWVEERKKTVKIEILRPDLKTPRPMATLTP</sequence>
<evidence type="ECO:0000313" key="4">
    <source>
        <dbReference type="Proteomes" id="UP000319836"/>
    </source>
</evidence>
<accession>A0A538U032</accession>
<dbReference type="PANTHER" id="PTHR47245">
    <property type="entry name" value="PEPTIDYLPROLYL ISOMERASE"/>
    <property type="match status" value="1"/>
</dbReference>
<evidence type="ECO:0000313" key="3">
    <source>
        <dbReference type="EMBL" id="TMQ69218.1"/>
    </source>
</evidence>
<dbReference type="Pfam" id="PF13616">
    <property type="entry name" value="Rotamase_3"/>
    <property type="match status" value="1"/>
</dbReference>